<dbReference type="EMBL" id="CADIKC010000003">
    <property type="protein sequence ID" value="CAB3688079.1"/>
    <property type="molecule type" value="Genomic_DNA"/>
</dbReference>
<dbReference type="GeneID" id="97041596"/>
<dbReference type="RefSeq" id="WP_175051094.1">
    <property type="nucleotide sequence ID" value="NZ_CADIKC010000003.1"/>
</dbReference>
<evidence type="ECO:0000313" key="1">
    <source>
        <dbReference type="EMBL" id="CAB3688079.1"/>
    </source>
</evidence>
<dbReference type="Proteomes" id="UP000494255">
    <property type="component" value="Unassembled WGS sequence"/>
</dbReference>
<sequence length="122" mass="13357">MVNDLSPICKALISLFASTATPLTISDIETALVDADRPALRAELQMLVRATVANQAIRYADERLVYWLAGTPIEPFDGTLLHYPPTSAEIKWSDAGRIWLVGRDVTLADVGGIPRTQENQHA</sequence>
<reference evidence="1 2" key="1">
    <citation type="submission" date="2020-04" db="EMBL/GenBank/DDBJ databases">
        <authorList>
            <person name="De Canck E."/>
        </authorList>
    </citation>
    <scope>NUCLEOTIDE SEQUENCE [LARGE SCALE GENOMIC DNA]</scope>
    <source>
        <strain evidence="1 2">LMG 24238</strain>
    </source>
</reference>
<keyword evidence="2" id="KW-1185">Reference proteome</keyword>
<accession>A0A6J5B2V2</accession>
<name>A0A6J5B2V2_9BURK</name>
<gene>
    <name evidence="1" type="ORF">LMG24238_02968</name>
</gene>
<organism evidence="1 2">
    <name type="scientific">Paraburkholderia sediminicola</name>
    <dbReference type="NCBI Taxonomy" id="458836"/>
    <lineage>
        <taxon>Bacteria</taxon>
        <taxon>Pseudomonadati</taxon>
        <taxon>Pseudomonadota</taxon>
        <taxon>Betaproteobacteria</taxon>
        <taxon>Burkholderiales</taxon>
        <taxon>Burkholderiaceae</taxon>
        <taxon>Paraburkholderia</taxon>
    </lineage>
</organism>
<evidence type="ECO:0000313" key="2">
    <source>
        <dbReference type="Proteomes" id="UP000494255"/>
    </source>
</evidence>
<proteinExistence type="predicted"/>
<dbReference type="AlphaFoldDB" id="A0A6J5B2V2"/>
<protein>
    <submittedName>
        <fullName evidence="1">Uncharacterized protein</fullName>
    </submittedName>
</protein>